<keyword evidence="2" id="KW-0472">Membrane</keyword>
<reference evidence="3" key="3">
    <citation type="submission" date="2015-04" db="UniProtKB">
        <authorList>
            <consortium name="EnsemblPlants"/>
        </authorList>
    </citation>
    <scope>IDENTIFICATION</scope>
</reference>
<dbReference type="EnsemblPlants" id="LPERR12G03110.1">
    <property type="protein sequence ID" value="LPERR12G03110.1"/>
    <property type="gene ID" value="LPERR12G03110"/>
</dbReference>
<evidence type="ECO:0000256" key="2">
    <source>
        <dbReference type="SAM" id="Phobius"/>
    </source>
</evidence>
<dbReference type="STRING" id="77586.A0A0D9XX05"/>
<dbReference type="AlphaFoldDB" id="A0A0D9XX05"/>
<name>A0A0D9XX05_9ORYZ</name>
<evidence type="ECO:0000256" key="1">
    <source>
        <dbReference type="SAM" id="MobiDB-lite"/>
    </source>
</evidence>
<dbReference type="Gramene" id="LPERR12G03110.1">
    <property type="protein sequence ID" value="LPERR12G03110.1"/>
    <property type="gene ID" value="LPERR12G03110"/>
</dbReference>
<keyword evidence="2" id="KW-1133">Transmembrane helix</keyword>
<dbReference type="HOGENOM" id="CLU_048666_0_0_1"/>
<feature type="region of interest" description="Disordered" evidence="1">
    <location>
        <begin position="407"/>
        <end position="449"/>
    </location>
</feature>
<sequence length="449" mass="49665">MDGIGKMGSPCVVLGVGDAAIPADAAAAEVACSEWSSISKGYLVLSCNLHPRKGIPSSLPYRFLIGIGLNFSREILNVDLGSSDMTCTFGLTITWDVLYAACRWLDKEIDNAEVITYCIVLQLREIYSSPCYLQLLVNAFSFCVYNTCYANNRSNTANLDTAADVAVTEVDWTYGNMLNAVTVVIDVAGYPLQTLCTDQLADAKGGLMADEPCEITYATECTCPLELQSMLKEDYVDHYKLSDRPIAMMFTKVSRVKKQKPVSSSEIVAEFGGSAYSKQGSRTVNPFLRASNESGACCLCRYLYLRYLNEGHGLVSSYVLCQGKDIHIVSTWSFPITSCDAVCGQDKKSSSVMSNPGQKNHPVAHVHGIGNKVFKIPWIFVSMAFCVMLLIFLWYMWWSKQASNSCQPQSPPLNRSRGFSSEGDPWNEHRRSSGRRLSAQLKDRRMSYS</sequence>
<evidence type="ECO:0000313" key="4">
    <source>
        <dbReference type="Proteomes" id="UP000032180"/>
    </source>
</evidence>
<evidence type="ECO:0000313" key="3">
    <source>
        <dbReference type="EnsemblPlants" id="LPERR12G03110.1"/>
    </source>
</evidence>
<organism evidence="3 4">
    <name type="scientific">Leersia perrieri</name>
    <dbReference type="NCBI Taxonomy" id="77586"/>
    <lineage>
        <taxon>Eukaryota</taxon>
        <taxon>Viridiplantae</taxon>
        <taxon>Streptophyta</taxon>
        <taxon>Embryophyta</taxon>
        <taxon>Tracheophyta</taxon>
        <taxon>Spermatophyta</taxon>
        <taxon>Magnoliopsida</taxon>
        <taxon>Liliopsida</taxon>
        <taxon>Poales</taxon>
        <taxon>Poaceae</taxon>
        <taxon>BOP clade</taxon>
        <taxon>Oryzoideae</taxon>
        <taxon>Oryzeae</taxon>
        <taxon>Oryzinae</taxon>
        <taxon>Leersia</taxon>
    </lineage>
</organism>
<accession>A0A0D9XX05</accession>
<keyword evidence="4" id="KW-1185">Reference proteome</keyword>
<reference evidence="4" key="2">
    <citation type="submission" date="2013-12" db="EMBL/GenBank/DDBJ databases">
        <authorList>
            <person name="Yu Y."/>
            <person name="Lee S."/>
            <person name="de Baynast K."/>
            <person name="Wissotski M."/>
            <person name="Liu L."/>
            <person name="Talag J."/>
            <person name="Goicoechea J."/>
            <person name="Angelova A."/>
            <person name="Jetty R."/>
            <person name="Kudrna D."/>
            <person name="Golser W."/>
            <person name="Rivera L."/>
            <person name="Zhang J."/>
            <person name="Wing R."/>
        </authorList>
    </citation>
    <scope>NUCLEOTIDE SEQUENCE</scope>
</reference>
<feature type="transmembrane region" description="Helical" evidence="2">
    <location>
        <begin position="376"/>
        <end position="397"/>
    </location>
</feature>
<reference evidence="3 4" key="1">
    <citation type="submission" date="2012-08" db="EMBL/GenBank/DDBJ databases">
        <title>Oryza genome evolution.</title>
        <authorList>
            <person name="Wing R.A."/>
        </authorList>
    </citation>
    <scope>NUCLEOTIDE SEQUENCE</scope>
</reference>
<dbReference type="Proteomes" id="UP000032180">
    <property type="component" value="Chromosome 12"/>
</dbReference>
<protein>
    <submittedName>
        <fullName evidence="3">Uncharacterized protein</fullName>
    </submittedName>
</protein>
<proteinExistence type="predicted"/>
<dbReference type="eggNOG" id="ENOG502R3SZ">
    <property type="taxonomic scope" value="Eukaryota"/>
</dbReference>
<keyword evidence="2" id="KW-0812">Transmembrane</keyword>